<gene>
    <name evidence="2" type="ORF">PR048_033305</name>
</gene>
<sequence length="400" mass="44010">MKSLPDKTTSPVDKYDVAVTSEVVIRWSLPLIDMDCCGLRTGIAKDWYGSKDCHMSGCGLRRRIAENWCGLVRIGADWCVLVCRPEQTELQVTVRLTDSSHWPKICLARLRGTRISLIHFQQSVILIHLNTRRGRGGLVVRLLASRLAKSCSIPDGVATGFPHVGIVPDDAAGRPVFSGISRFSHLCISALLHTHLAPPSSALKSSMLTATQISSLFIWPNHVITANCAMLRRSQKTLPGNLHNWDVTLPWQTRLVPNFPRYEKSARIGGWEGEYSSPPPNSPTHPSPKTKSPSPPAATRLAEGGELFCPKWFRLLASHLGEQASIPGGVAPGFPHVGIVPDDAVGRRVSSEPSRFPRTFIPGWCSALARHFTRVSSRDLNFKSRPNLATHSINLIKLIN</sequence>
<evidence type="ECO:0000313" key="2">
    <source>
        <dbReference type="EMBL" id="KAJ8865783.1"/>
    </source>
</evidence>
<dbReference type="Proteomes" id="UP001159363">
    <property type="component" value="Chromosome 16"/>
</dbReference>
<feature type="compositionally biased region" description="Pro residues" evidence="1">
    <location>
        <begin position="277"/>
        <end position="286"/>
    </location>
</feature>
<keyword evidence="3" id="KW-1185">Reference proteome</keyword>
<comment type="caution">
    <text evidence="2">The sequence shown here is derived from an EMBL/GenBank/DDBJ whole genome shotgun (WGS) entry which is preliminary data.</text>
</comment>
<organism evidence="2 3">
    <name type="scientific">Dryococelus australis</name>
    <dbReference type="NCBI Taxonomy" id="614101"/>
    <lineage>
        <taxon>Eukaryota</taxon>
        <taxon>Metazoa</taxon>
        <taxon>Ecdysozoa</taxon>
        <taxon>Arthropoda</taxon>
        <taxon>Hexapoda</taxon>
        <taxon>Insecta</taxon>
        <taxon>Pterygota</taxon>
        <taxon>Neoptera</taxon>
        <taxon>Polyneoptera</taxon>
        <taxon>Phasmatodea</taxon>
        <taxon>Verophasmatodea</taxon>
        <taxon>Anareolatae</taxon>
        <taxon>Phasmatidae</taxon>
        <taxon>Eurycanthinae</taxon>
        <taxon>Dryococelus</taxon>
    </lineage>
</organism>
<feature type="region of interest" description="Disordered" evidence="1">
    <location>
        <begin position="270"/>
        <end position="300"/>
    </location>
</feature>
<reference evidence="2 3" key="1">
    <citation type="submission" date="2023-02" db="EMBL/GenBank/DDBJ databases">
        <title>LHISI_Scaffold_Assembly.</title>
        <authorList>
            <person name="Stuart O.P."/>
            <person name="Cleave R."/>
            <person name="Magrath M.J.L."/>
            <person name="Mikheyev A.S."/>
        </authorList>
    </citation>
    <scope>NUCLEOTIDE SEQUENCE [LARGE SCALE GENOMIC DNA]</scope>
    <source>
        <strain evidence="2">Daus_M_001</strain>
        <tissue evidence="2">Leg muscle</tissue>
    </source>
</reference>
<evidence type="ECO:0000256" key="1">
    <source>
        <dbReference type="SAM" id="MobiDB-lite"/>
    </source>
</evidence>
<name>A0ABQ9G391_9NEOP</name>
<protein>
    <submittedName>
        <fullName evidence="2">Uncharacterized protein</fullName>
    </submittedName>
</protein>
<accession>A0ABQ9G391</accession>
<evidence type="ECO:0000313" key="3">
    <source>
        <dbReference type="Proteomes" id="UP001159363"/>
    </source>
</evidence>
<proteinExistence type="predicted"/>
<dbReference type="EMBL" id="JARBHB010000017">
    <property type="protein sequence ID" value="KAJ8865783.1"/>
    <property type="molecule type" value="Genomic_DNA"/>
</dbReference>